<evidence type="ECO:0000313" key="10">
    <source>
        <dbReference type="Proteomes" id="UP001249851"/>
    </source>
</evidence>
<dbReference type="PROSITE" id="PS51125">
    <property type="entry name" value="NHL"/>
    <property type="match status" value="1"/>
</dbReference>
<evidence type="ECO:0000259" key="8">
    <source>
        <dbReference type="PROSITE" id="PS50089"/>
    </source>
</evidence>
<dbReference type="PROSITE" id="PS00518">
    <property type="entry name" value="ZF_RING_1"/>
    <property type="match status" value="1"/>
</dbReference>
<evidence type="ECO:0000256" key="4">
    <source>
        <dbReference type="ARBA" id="ARBA00022833"/>
    </source>
</evidence>
<evidence type="ECO:0000256" key="3">
    <source>
        <dbReference type="ARBA" id="ARBA00022771"/>
    </source>
</evidence>
<sequence length="537" mass="60055">MAFFQKAKKESLLSSKSQHLCPVCGEEYTEEPKKLPCLHTICQDCLSDVVPKNAMKIFCPIDKQELPLPMGGITLLPTDYRILRLLEERRAHIKEKPVARKPREPRNKVEKTEKRKSRILDEEPGPSLEEQEERMKKQAAEMTEKLRALVDEKEEELYEKIDEAINREKRFLSTYSGTDENKKPSAIFLLDLTPSRKIIQCINDEGLASIQGNRKAPTLLNDLNTAGITPTASLKSSTPSISYREAAEVIRALNVPLQYKSFFNPGAVAVGKDGHIVVTDYGNECVWLFDSGGSFLRQIGEDNEVSMESPDGVAFLPDNSIVVSDGPLDGPQSLQLFDISGKYIRCLAEVDEEDDDDISFSSVTVDPTGRILVACSGLRPCIQVYVKDGDEYDIEMEFGEDDLESPEKAIYYDGQFFVSDCNSKKNLTMIKVFDSDGAFVSSFDEDKFSLGQRDNMGIDIAYPIRMTFDPSNNSLLVYHGIPRELRVLDTEGKQVFSMKTVSGARDIALSSDRKIIATCGEDSILSRSVQLLNFNGN</sequence>
<proteinExistence type="predicted"/>
<dbReference type="GO" id="GO:0000209">
    <property type="term" value="P:protein polyubiquitination"/>
    <property type="evidence" value="ECO:0007669"/>
    <property type="project" value="TreeGrafter"/>
</dbReference>
<dbReference type="InterPro" id="IPR001258">
    <property type="entry name" value="NHL_repeat"/>
</dbReference>
<keyword evidence="3 5" id="KW-0863">Zinc-finger</keyword>
<dbReference type="GO" id="GO:0008270">
    <property type="term" value="F:zinc ion binding"/>
    <property type="evidence" value="ECO:0007669"/>
    <property type="project" value="UniProtKB-KW"/>
</dbReference>
<keyword evidence="2" id="KW-0677">Repeat</keyword>
<keyword evidence="4" id="KW-0862">Zinc</keyword>
<dbReference type="Gene3D" id="3.30.40.10">
    <property type="entry name" value="Zinc/RING finger domain, C3HC4 (zinc finger)"/>
    <property type="match status" value="1"/>
</dbReference>
<evidence type="ECO:0000256" key="7">
    <source>
        <dbReference type="SAM" id="MobiDB-lite"/>
    </source>
</evidence>
<dbReference type="GO" id="GO:0061630">
    <property type="term" value="F:ubiquitin protein ligase activity"/>
    <property type="evidence" value="ECO:0007669"/>
    <property type="project" value="TreeGrafter"/>
</dbReference>
<dbReference type="InterPro" id="IPR050952">
    <property type="entry name" value="TRIM-NHL_E3_ligases"/>
</dbReference>
<feature type="region of interest" description="Disordered" evidence="7">
    <location>
        <begin position="94"/>
        <end position="132"/>
    </location>
</feature>
<dbReference type="Pfam" id="PF01436">
    <property type="entry name" value="NHL"/>
    <property type="match status" value="1"/>
</dbReference>
<dbReference type="InterPro" id="IPR001841">
    <property type="entry name" value="Znf_RING"/>
</dbReference>
<dbReference type="Gene3D" id="2.120.10.30">
    <property type="entry name" value="TolB, C-terminal domain"/>
    <property type="match status" value="1"/>
</dbReference>
<organism evidence="9 10">
    <name type="scientific">Acropora cervicornis</name>
    <name type="common">Staghorn coral</name>
    <dbReference type="NCBI Taxonomy" id="6130"/>
    <lineage>
        <taxon>Eukaryota</taxon>
        <taxon>Metazoa</taxon>
        <taxon>Cnidaria</taxon>
        <taxon>Anthozoa</taxon>
        <taxon>Hexacorallia</taxon>
        <taxon>Scleractinia</taxon>
        <taxon>Astrocoeniina</taxon>
        <taxon>Acroporidae</taxon>
        <taxon>Acropora</taxon>
    </lineage>
</organism>
<dbReference type="GO" id="GO:0043161">
    <property type="term" value="P:proteasome-mediated ubiquitin-dependent protein catabolic process"/>
    <property type="evidence" value="ECO:0007669"/>
    <property type="project" value="TreeGrafter"/>
</dbReference>
<reference evidence="9" key="1">
    <citation type="journal article" date="2023" name="G3 (Bethesda)">
        <title>Whole genome assembly and annotation of the endangered Caribbean coral Acropora cervicornis.</title>
        <authorList>
            <person name="Selwyn J.D."/>
            <person name="Vollmer S.V."/>
        </authorList>
    </citation>
    <scope>NUCLEOTIDE SEQUENCE</scope>
    <source>
        <strain evidence="9">K2</strain>
    </source>
</reference>
<dbReference type="InterPro" id="IPR011042">
    <property type="entry name" value="6-blade_b-propeller_TolB-like"/>
</dbReference>
<dbReference type="Proteomes" id="UP001249851">
    <property type="component" value="Unassembled WGS sequence"/>
</dbReference>
<dbReference type="InterPro" id="IPR013083">
    <property type="entry name" value="Znf_RING/FYVE/PHD"/>
</dbReference>
<dbReference type="SUPFAM" id="SSF57850">
    <property type="entry name" value="RING/U-box"/>
    <property type="match status" value="1"/>
</dbReference>
<reference evidence="9" key="2">
    <citation type="journal article" date="2023" name="Science">
        <title>Genomic signatures of disease resistance in endangered staghorn corals.</title>
        <authorList>
            <person name="Vollmer S.V."/>
            <person name="Selwyn J.D."/>
            <person name="Despard B.A."/>
            <person name="Roesel C.L."/>
        </authorList>
    </citation>
    <scope>NUCLEOTIDE SEQUENCE</scope>
    <source>
        <strain evidence="9">K2</strain>
    </source>
</reference>
<dbReference type="SMART" id="SM00184">
    <property type="entry name" value="RING"/>
    <property type="match status" value="1"/>
</dbReference>
<evidence type="ECO:0000256" key="1">
    <source>
        <dbReference type="ARBA" id="ARBA00022723"/>
    </source>
</evidence>
<accession>A0AAD9Q3C1</accession>
<dbReference type="PANTHER" id="PTHR24104">
    <property type="entry name" value="E3 UBIQUITIN-PROTEIN LIGASE NHLRC1-RELATED"/>
    <property type="match status" value="1"/>
</dbReference>
<dbReference type="EMBL" id="JARQWQ010000073">
    <property type="protein sequence ID" value="KAK2553901.1"/>
    <property type="molecule type" value="Genomic_DNA"/>
</dbReference>
<dbReference type="Pfam" id="PF13445">
    <property type="entry name" value="zf-RING_UBOX"/>
    <property type="match status" value="1"/>
</dbReference>
<dbReference type="CDD" id="cd05819">
    <property type="entry name" value="NHL"/>
    <property type="match status" value="1"/>
</dbReference>
<gene>
    <name evidence="9" type="ORF">P5673_024593</name>
</gene>
<dbReference type="SUPFAM" id="SSF101898">
    <property type="entry name" value="NHL repeat"/>
    <property type="match status" value="1"/>
</dbReference>
<feature type="compositionally biased region" description="Basic and acidic residues" evidence="7">
    <location>
        <begin position="94"/>
        <end position="121"/>
    </location>
</feature>
<keyword evidence="1" id="KW-0479">Metal-binding</keyword>
<evidence type="ECO:0000256" key="2">
    <source>
        <dbReference type="ARBA" id="ARBA00022737"/>
    </source>
</evidence>
<keyword evidence="10" id="KW-1185">Reference proteome</keyword>
<protein>
    <submittedName>
        <fullName evidence="9">Tripartite motif-containing protein 2</fullName>
    </submittedName>
</protein>
<feature type="domain" description="RING-type" evidence="8">
    <location>
        <begin position="21"/>
        <end position="63"/>
    </location>
</feature>
<dbReference type="InterPro" id="IPR027370">
    <property type="entry name" value="Znf-RING_euk"/>
</dbReference>
<name>A0AAD9Q3C1_ACRCE</name>
<dbReference type="AlphaFoldDB" id="A0AAD9Q3C1"/>
<evidence type="ECO:0000256" key="5">
    <source>
        <dbReference type="PROSITE-ProRule" id="PRU00175"/>
    </source>
</evidence>
<dbReference type="PANTHER" id="PTHR24104:SF48">
    <property type="entry name" value="PROTEIN WECH"/>
    <property type="match status" value="1"/>
</dbReference>
<evidence type="ECO:0000256" key="6">
    <source>
        <dbReference type="PROSITE-ProRule" id="PRU00504"/>
    </source>
</evidence>
<dbReference type="InterPro" id="IPR017907">
    <property type="entry name" value="Znf_RING_CS"/>
</dbReference>
<dbReference type="PROSITE" id="PS50089">
    <property type="entry name" value="ZF_RING_2"/>
    <property type="match status" value="1"/>
</dbReference>
<feature type="repeat" description="NHL" evidence="6">
    <location>
        <begin position="262"/>
        <end position="292"/>
    </location>
</feature>
<evidence type="ECO:0000313" key="9">
    <source>
        <dbReference type="EMBL" id="KAK2553901.1"/>
    </source>
</evidence>
<comment type="caution">
    <text evidence="9">The sequence shown here is derived from an EMBL/GenBank/DDBJ whole genome shotgun (WGS) entry which is preliminary data.</text>
</comment>